<evidence type="ECO:0000313" key="1">
    <source>
        <dbReference type="EMBL" id="KAK3405046.1"/>
    </source>
</evidence>
<dbReference type="Proteomes" id="UP000030711">
    <property type="component" value="Chromosome 11"/>
</dbReference>
<keyword evidence="2" id="KW-1185">Reference proteome</keyword>
<reference evidence="1 2" key="1">
    <citation type="journal article" date="2014" name="Nature">
        <title>The genome of Eucalyptus grandis.</title>
        <authorList>
            <person name="Myburg A.A."/>
            <person name="Grattapaglia D."/>
            <person name="Tuskan G.A."/>
            <person name="Hellsten U."/>
            <person name="Hayes R.D."/>
            <person name="Grimwood J."/>
            <person name="Jenkins J."/>
            <person name="Lindquist E."/>
            <person name="Tice H."/>
            <person name="Bauer D."/>
            <person name="Goodstein D.M."/>
            <person name="Dubchak I."/>
            <person name="Poliakov A."/>
            <person name="Mizrachi E."/>
            <person name="Kullan A.R."/>
            <person name="Hussey S.G."/>
            <person name="Pinard D."/>
            <person name="van der Merwe K."/>
            <person name="Singh P."/>
            <person name="van Jaarsveld I."/>
            <person name="Silva-Junior O.B."/>
            <person name="Togawa R.C."/>
            <person name="Pappas M.R."/>
            <person name="Faria D.A."/>
            <person name="Sansaloni C.P."/>
            <person name="Petroli C.D."/>
            <person name="Yang X."/>
            <person name="Ranjan P."/>
            <person name="Tschaplinski T.J."/>
            <person name="Ye C.Y."/>
            <person name="Li T."/>
            <person name="Sterck L."/>
            <person name="Vanneste K."/>
            <person name="Murat F."/>
            <person name="Soler M."/>
            <person name="Clemente H.S."/>
            <person name="Saidi N."/>
            <person name="Cassan-Wang H."/>
            <person name="Dunand C."/>
            <person name="Hefer C.A."/>
            <person name="Bornberg-Bauer E."/>
            <person name="Kersting A.R."/>
            <person name="Vining K."/>
            <person name="Amarasinghe V."/>
            <person name="Ranik M."/>
            <person name="Naithani S."/>
            <person name="Elser J."/>
            <person name="Boyd A.E."/>
            <person name="Liston A."/>
            <person name="Spatafora J.W."/>
            <person name="Dharmwardhana P."/>
            <person name="Raja R."/>
            <person name="Sullivan C."/>
            <person name="Romanel E."/>
            <person name="Alves-Ferreira M."/>
            <person name="Kulheim C."/>
            <person name="Foley W."/>
            <person name="Carocha V."/>
            <person name="Paiva J."/>
            <person name="Kudrna D."/>
            <person name="Brommonschenkel S.H."/>
            <person name="Pasquali G."/>
            <person name="Byrne M."/>
            <person name="Rigault P."/>
            <person name="Tibbits J."/>
            <person name="Spokevicius A."/>
            <person name="Jones R.C."/>
            <person name="Steane D.A."/>
            <person name="Vaillancourt R.E."/>
            <person name="Potts B.M."/>
            <person name="Joubert F."/>
            <person name="Barry K."/>
            <person name="Pappas G.J."/>
            <person name="Strauss S.H."/>
            <person name="Jaiswal P."/>
            <person name="Grima-Pettenati J."/>
            <person name="Salse J."/>
            <person name="Van de Peer Y."/>
            <person name="Rokhsar D.S."/>
            <person name="Schmutz J."/>
        </authorList>
    </citation>
    <scope>NUCLEOTIDE SEQUENCE [LARGE SCALE GENOMIC DNA]</scope>
    <source>
        <strain evidence="2">cv. BRASUZ1</strain>
        <tissue evidence="1">Leaf extractions</tissue>
    </source>
</reference>
<accession>A0ACC3ISZ7</accession>
<proteinExistence type="predicted"/>
<evidence type="ECO:0000313" key="2">
    <source>
        <dbReference type="Proteomes" id="UP000030711"/>
    </source>
</evidence>
<comment type="caution">
    <text evidence="1">The sequence shown here is derived from an EMBL/GenBank/DDBJ whole genome shotgun (WGS) entry which is preliminary data.</text>
</comment>
<name>A0ACC3ISZ7_EUCGR</name>
<gene>
    <name evidence="1" type="ORF">EUGRSUZ_K01305</name>
</gene>
<protein>
    <submittedName>
        <fullName evidence="1">Uncharacterized protein</fullName>
    </submittedName>
</protein>
<organism evidence="1 2">
    <name type="scientific">Eucalyptus grandis</name>
    <name type="common">Flooded gum</name>
    <dbReference type="NCBI Taxonomy" id="71139"/>
    <lineage>
        <taxon>Eukaryota</taxon>
        <taxon>Viridiplantae</taxon>
        <taxon>Streptophyta</taxon>
        <taxon>Embryophyta</taxon>
        <taxon>Tracheophyta</taxon>
        <taxon>Spermatophyta</taxon>
        <taxon>Magnoliopsida</taxon>
        <taxon>eudicotyledons</taxon>
        <taxon>Gunneridae</taxon>
        <taxon>Pentapetalae</taxon>
        <taxon>rosids</taxon>
        <taxon>malvids</taxon>
        <taxon>Myrtales</taxon>
        <taxon>Myrtaceae</taxon>
        <taxon>Myrtoideae</taxon>
        <taxon>Eucalypteae</taxon>
        <taxon>Eucalyptus</taxon>
    </lineage>
</organism>
<dbReference type="EMBL" id="CM064445">
    <property type="protein sequence ID" value="KAK3405046.1"/>
    <property type="molecule type" value="Genomic_DNA"/>
</dbReference>
<sequence>MVTDKNPGYNKVNRDLWQIREEVDSLILKVVRARQEENRSSLKPEKDQLQTILESADVDDAMNEKACFSFVVDPCKNITFQEMTATTISWSVMQLALHPEWQDRVRAEIAEFCGDRLCHRGSLDFETLRKLKVCAANHGDSRDVAPLPPCDHTGERNQDKRSSWEKIDMPEGAILWTSIPLLHRERAQAVEVQGRGVRGLQASSGVRAMWVREQAVLVQTFATLEMKIVLAFILSWFSFSLSPEYRHSPVYRMVLVPEHGMRLVLRKI</sequence>